<dbReference type="InterPro" id="IPR019574">
    <property type="entry name" value="NADH_UbQ_OxRdtase_Gsu_4Fe4S-bd"/>
</dbReference>
<dbReference type="NCBIfam" id="TIGR01973">
    <property type="entry name" value="NuoG"/>
    <property type="match status" value="1"/>
</dbReference>
<dbReference type="GO" id="GO:0042773">
    <property type="term" value="P:ATP synthesis coupled electron transport"/>
    <property type="evidence" value="ECO:0007669"/>
    <property type="project" value="InterPro"/>
</dbReference>
<dbReference type="GO" id="GO:0048038">
    <property type="term" value="F:quinone binding"/>
    <property type="evidence" value="ECO:0007669"/>
    <property type="project" value="UniProtKB-UniRule"/>
</dbReference>
<evidence type="ECO:0000256" key="1">
    <source>
        <dbReference type="ARBA" id="ARBA00001966"/>
    </source>
</evidence>
<dbReference type="FunFam" id="3.30.70.20:FF:000002">
    <property type="entry name" value="NADH-ubiquinone oxidoreductase 75 kDa subunit"/>
    <property type="match status" value="1"/>
</dbReference>
<comment type="catalytic activity">
    <reaction evidence="12 13">
        <text>a quinone + NADH + 5 H(+)(in) = a quinol + NAD(+) + 4 H(+)(out)</text>
        <dbReference type="Rhea" id="RHEA:57888"/>
        <dbReference type="ChEBI" id="CHEBI:15378"/>
        <dbReference type="ChEBI" id="CHEBI:24646"/>
        <dbReference type="ChEBI" id="CHEBI:57540"/>
        <dbReference type="ChEBI" id="CHEBI:57945"/>
        <dbReference type="ChEBI" id="CHEBI:132124"/>
    </reaction>
</comment>
<dbReference type="CDD" id="cd02775">
    <property type="entry name" value="MopB_CT"/>
    <property type="match status" value="1"/>
</dbReference>
<dbReference type="GO" id="GO:0051537">
    <property type="term" value="F:2 iron, 2 sulfur cluster binding"/>
    <property type="evidence" value="ECO:0007669"/>
    <property type="project" value="UniProtKB-UniRule"/>
</dbReference>
<dbReference type="SMART" id="SM00929">
    <property type="entry name" value="NADH-G_4Fe-4S_3"/>
    <property type="match status" value="1"/>
</dbReference>
<dbReference type="PROSITE" id="PS00643">
    <property type="entry name" value="COMPLEX1_75K_3"/>
    <property type="match status" value="1"/>
</dbReference>
<dbReference type="AlphaFoldDB" id="A0A6I6D221"/>
<dbReference type="PANTHER" id="PTHR43105">
    <property type="entry name" value="RESPIRATORY NITRATE REDUCTASE"/>
    <property type="match status" value="1"/>
</dbReference>
<dbReference type="GO" id="GO:0046872">
    <property type="term" value="F:metal ion binding"/>
    <property type="evidence" value="ECO:0007669"/>
    <property type="project" value="UniProtKB-UniRule"/>
</dbReference>
<keyword evidence="7 13" id="KW-1278">Translocase</keyword>
<comment type="function">
    <text evidence="13">NDH-1 shuttles electrons from NADH, via FMN and iron-sulfur (Fe-S) centers, to quinones in the respiratory chain. Couples the redox reaction to proton translocation (for every two electrons transferred, four hydrogen ions are translocated across the cytoplasmic membrane), and thus conserves the redox energy in a proton gradient.</text>
</comment>
<dbReference type="SUPFAM" id="SSF50692">
    <property type="entry name" value="ADC-like"/>
    <property type="match status" value="1"/>
</dbReference>
<evidence type="ECO:0000256" key="13">
    <source>
        <dbReference type="RuleBase" id="RU003525"/>
    </source>
</evidence>
<comment type="similarity">
    <text evidence="2 13">Belongs to the complex I 75 kDa subunit family.</text>
</comment>
<keyword evidence="8 13" id="KW-0408">Iron</keyword>
<dbReference type="SUPFAM" id="SSF53706">
    <property type="entry name" value="Formate dehydrogenase/DMSO reductase, domains 1-3"/>
    <property type="match status" value="1"/>
</dbReference>
<organism evidence="17 18">
    <name type="scientific">Guyparkeria halophila</name>
    <dbReference type="NCBI Taxonomy" id="47960"/>
    <lineage>
        <taxon>Bacteria</taxon>
        <taxon>Pseudomonadati</taxon>
        <taxon>Pseudomonadota</taxon>
        <taxon>Gammaproteobacteria</taxon>
        <taxon>Chromatiales</taxon>
        <taxon>Thioalkalibacteraceae</taxon>
        <taxon>Guyparkeria</taxon>
    </lineage>
</organism>
<dbReference type="InterPro" id="IPR000283">
    <property type="entry name" value="NADH_UbQ_OxRdtase_75kDa_su_CS"/>
</dbReference>
<dbReference type="Gene3D" id="3.40.228.10">
    <property type="entry name" value="Dimethylsulfoxide Reductase, domain 2"/>
    <property type="match status" value="1"/>
</dbReference>
<dbReference type="PROSITE" id="PS00642">
    <property type="entry name" value="COMPLEX1_75K_2"/>
    <property type="match status" value="1"/>
</dbReference>
<dbReference type="RefSeq" id="WP_156573589.1">
    <property type="nucleotide sequence ID" value="NZ_CP046415.1"/>
</dbReference>
<dbReference type="Pfam" id="PF22117">
    <property type="entry name" value="Fer4_Nqo3"/>
    <property type="match status" value="1"/>
</dbReference>
<dbReference type="GO" id="GO:0016651">
    <property type="term" value="F:oxidoreductase activity, acting on NAD(P)H"/>
    <property type="evidence" value="ECO:0007669"/>
    <property type="project" value="InterPro"/>
</dbReference>
<keyword evidence="4 13" id="KW-0001">2Fe-2S</keyword>
<keyword evidence="6 13" id="KW-0479">Metal-binding</keyword>
<dbReference type="Gene3D" id="3.30.70.20">
    <property type="match status" value="1"/>
</dbReference>
<dbReference type="Gene3D" id="3.40.50.740">
    <property type="match status" value="2"/>
</dbReference>
<keyword evidence="9 13" id="KW-0411">Iron-sulfur</keyword>
<dbReference type="SUPFAM" id="SSF54292">
    <property type="entry name" value="2Fe-2S ferredoxin-like"/>
    <property type="match status" value="1"/>
</dbReference>
<evidence type="ECO:0000256" key="12">
    <source>
        <dbReference type="ARBA" id="ARBA00047712"/>
    </source>
</evidence>
<name>A0A6I6D221_9GAMM</name>
<accession>A0A6I6D221</accession>
<dbReference type="GO" id="GO:0051539">
    <property type="term" value="F:4 iron, 4 sulfur cluster binding"/>
    <property type="evidence" value="ECO:0007669"/>
    <property type="project" value="UniProtKB-KW"/>
</dbReference>
<evidence type="ECO:0000313" key="17">
    <source>
        <dbReference type="EMBL" id="QGT78275.1"/>
    </source>
</evidence>
<gene>
    <name evidence="17" type="ORF">GM160_04805</name>
</gene>
<dbReference type="PROSITE" id="PS51669">
    <property type="entry name" value="4FE4S_MOW_BIS_MGD"/>
    <property type="match status" value="1"/>
</dbReference>
<keyword evidence="5 13" id="KW-0874">Quinone</keyword>
<evidence type="ECO:0000256" key="8">
    <source>
        <dbReference type="ARBA" id="ARBA00023004"/>
    </source>
</evidence>
<dbReference type="Pfam" id="PF22151">
    <property type="entry name" value="Fer4_NDSU1"/>
    <property type="match status" value="1"/>
</dbReference>
<evidence type="ECO:0000259" key="16">
    <source>
        <dbReference type="PROSITE" id="PS51839"/>
    </source>
</evidence>
<comment type="subunit">
    <text evidence="11">Composed of 13 different subunits. Subunits NuoCD, E, F, and G constitute the peripheral sector of the complex.</text>
</comment>
<comment type="cofactor">
    <cofactor evidence="1 13">
        <name>[4Fe-4S] cluster</name>
        <dbReference type="ChEBI" id="CHEBI:49883"/>
    </cofactor>
</comment>
<dbReference type="EMBL" id="CP046415">
    <property type="protein sequence ID" value="QGT78275.1"/>
    <property type="molecule type" value="Genomic_DNA"/>
</dbReference>
<dbReference type="Pfam" id="PF10588">
    <property type="entry name" value="NADH-G_4Fe-4S_3"/>
    <property type="match status" value="1"/>
</dbReference>
<comment type="cofactor">
    <cofactor evidence="13">
        <name>[2Fe-2S] cluster</name>
        <dbReference type="ChEBI" id="CHEBI:190135"/>
    </cofactor>
    <text evidence="13">Binds 1 [2Fe-2S] cluster per subunit.</text>
</comment>
<dbReference type="Gene3D" id="3.10.20.740">
    <property type="match status" value="1"/>
</dbReference>
<protein>
    <recommendedName>
        <fullName evidence="13">NADH-quinone oxidoreductase</fullName>
        <ecNumber evidence="13">7.1.1.-</ecNumber>
    </recommendedName>
</protein>
<dbReference type="Pfam" id="PF13510">
    <property type="entry name" value="Fer2_4"/>
    <property type="match status" value="1"/>
</dbReference>
<evidence type="ECO:0000256" key="10">
    <source>
        <dbReference type="ARBA" id="ARBA00023027"/>
    </source>
</evidence>
<dbReference type="CDD" id="cd00207">
    <property type="entry name" value="fer2"/>
    <property type="match status" value="1"/>
</dbReference>
<dbReference type="Proteomes" id="UP000427716">
    <property type="component" value="Chromosome"/>
</dbReference>
<dbReference type="KEGG" id="ghl:GM160_04805"/>
<evidence type="ECO:0000256" key="4">
    <source>
        <dbReference type="ARBA" id="ARBA00022714"/>
    </source>
</evidence>
<dbReference type="PROSITE" id="PS51085">
    <property type="entry name" value="2FE2S_FER_2"/>
    <property type="match status" value="1"/>
</dbReference>
<dbReference type="FunFam" id="3.10.20.740:FF:000001">
    <property type="entry name" value="NADH-quinone oxidoreductase subunit G"/>
    <property type="match status" value="1"/>
</dbReference>
<feature type="domain" description="4Fe-4S His(Cys)3-ligated-type" evidence="16">
    <location>
        <begin position="82"/>
        <end position="121"/>
    </location>
</feature>
<dbReference type="GO" id="GO:0016020">
    <property type="term" value="C:membrane"/>
    <property type="evidence" value="ECO:0007669"/>
    <property type="project" value="InterPro"/>
</dbReference>
<evidence type="ECO:0000256" key="11">
    <source>
        <dbReference type="ARBA" id="ARBA00026021"/>
    </source>
</evidence>
<dbReference type="InterPro" id="IPR009010">
    <property type="entry name" value="Asp_de-COase-like_dom_sf"/>
</dbReference>
<evidence type="ECO:0000256" key="2">
    <source>
        <dbReference type="ARBA" id="ARBA00005404"/>
    </source>
</evidence>
<dbReference type="InterPro" id="IPR050123">
    <property type="entry name" value="Prok_molybdopt-oxidoreductase"/>
</dbReference>
<keyword evidence="17" id="KW-0560">Oxidoreductase</keyword>
<evidence type="ECO:0000256" key="5">
    <source>
        <dbReference type="ARBA" id="ARBA00022719"/>
    </source>
</evidence>
<dbReference type="PANTHER" id="PTHR43105:SF13">
    <property type="entry name" value="NADH-UBIQUINONE OXIDOREDUCTASE 75 KDA SUBUNIT, MITOCHONDRIAL"/>
    <property type="match status" value="1"/>
</dbReference>
<dbReference type="InterPro" id="IPR010228">
    <property type="entry name" value="NADH_UbQ_OxRdtase_Gsu"/>
</dbReference>
<feature type="domain" description="2Fe-2S ferredoxin-type" evidence="14">
    <location>
        <begin position="4"/>
        <end position="82"/>
    </location>
</feature>
<evidence type="ECO:0000256" key="3">
    <source>
        <dbReference type="ARBA" id="ARBA00022485"/>
    </source>
</evidence>
<dbReference type="PROSITE" id="PS00641">
    <property type="entry name" value="COMPLEX1_75K_1"/>
    <property type="match status" value="1"/>
</dbReference>
<evidence type="ECO:0000256" key="9">
    <source>
        <dbReference type="ARBA" id="ARBA00023014"/>
    </source>
</evidence>
<evidence type="ECO:0000313" key="18">
    <source>
        <dbReference type="Proteomes" id="UP000427716"/>
    </source>
</evidence>
<keyword evidence="10 13" id="KW-0520">NAD</keyword>
<dbReference type="Pfam" id="PF00384">
    <property type="entry name" value="Molybdopterin"/>
    <property type="match status" value="1"/>
</dbReference>
<feature type="domain" description="4Fe-4S Mo/W bis-MGD-type" evidence="15">
    <location>
        <begin position="219"/>
        <end position="275"/>
    </location>
</feature>
<keyword evidence="18" id="KW-1185">Reference proteome</keyword>
<sequence>MSDEQITFEVDGMTLQGNPGDMLIEVTDKAGINIPRFCYHRKLSIAANCRMCLVEVERAPKPLPACSTPISEGMKVSTRSPKAISAQRSTMEFLLINHPLDCPICDQGGECELQDVAMGYGEGVGQYSEAKRVVKDKDIGPLIATDMTRCIHCTRCVRFGEEIAGLKELGATGRSDQMEIGTYISKSVTSELSGNVIDLCPVGALTAKPSRYTHRPWELVQHKHLSTHDAFGSNLYIHTREGRVMRTVPRDNDAVNETWIADRDRYAYTGLFTDDRLTRPMVKRDGEWVTTSWEEALEAAAQGIQRIVNEQGPTALGALVSPNASLEEQYLTARIVRGMGSNNIDHRLRQTDFSGDADDPVMPWLGMDIPAIAELNAALTVGMAVREEVPLFGHRLRQTALNNQARITLIHPYQQDLTFPARQAPSRVAEGGELGSLLALLKAAGGEIPASLADHPVATVDDAATIVEELKTAENGAIFLGAVAQNAPDFAAIRAVAAELARLTGTQLGIVAQGGNAAGAWLAGAVPHRAAGGADAVGLGRHAADMLAEPCEAMILQGVEPEHDSAAGQAAIERLERAGCVVAITSFVTPAMKRYADVLLPMGTAVETAGTWVNGEGRWQSVNGAVRSLGESRPAWKILRVLGNLLDLNGFDYMAVTEVRREVQTHCQEVALENKTAALAEARFELPAKAEPGAYQRIAPVAMYGIDPVIRRATPLQGTEKAELQRHVLVNPTDAEREGWEDDMTAAIEQDGVRVELPIRVDPRVTPGSVIVFSGMHAGELAPRAGSVAIQVEVAA</sequence>
<evidence type="ECO:0000256" key="7">
    <source>
        <dbReference type="ARBA" id="ARBA00022967"/>
    </source>
</evidence>
<dbReference type="InterPro" id="IPR006656">
    <property type="entry name" value="Mopterin_OxRdtase"/>
</dbReference>
<proteinExistence type="inferred from homology"/>
<dbReference type="GO" id="GO:0008137">
    <property type="term" value="F:NADH dehydrogenase (ubiquinone) activity"/>
    <property type="evidence" value="ECO:0007669"/>
    <property type="project" value="UniProtKB-UniRule"/>
</dbReference>
<dbReference type="PROSITE" id="PS51839">
    <property type="entry name" value="4FE4S_HC3"/>
    <property type="match status" value="1"/>
</dbReference>
<reference evidence="17 18" key="1">
    <citation type="submission" date="2019-11" db="EMBL/GenBank/DDBJ databases">
        <authorList>
            <person name="Zhang J."/>
            <person name="Sun C."/>
        </authorList>
    </citation>
    <scope>NUCLEOTIDE SEQUENCE [LARGE SCALE GENOMIC DNA]</scope>
    <source>
        <strain evidence="18">sp2</strain>
    </source>
</reference>
<dbReference type="InterPro" id="IPR001041">
    <property type="entry name" value="2Fe-2S_ferredoxin-type"/>
</dbReference>
<dbReference type="InterPro" id="IPR054351">
    <property type="entry name" value="NADH_UbQ_OxRdtase_ferredoxin"/>
</dbReference>
<dbReference type="EC" id="7.1.1.-" evidence="13"/>
<keyword evidence="3 13" id="KW-0004">4Fe-4S</keyword>
<dbReference type="InterPro" id="IPR006963">
    <property type="entry name" value="Mopterin_OxRdtase_4Fe-4S_dom"/>
</dbReference>
<dbReference type="SUPFAM" id="SSF54862">
    <property type="entry name" value="4Fe-4S ferredoxins"/>
    <property type="match status" value="1"/>
</dbReference>
<evidence type="ECO:0000259" key="15">
    <source>
        <dbReference type="PROSITE" id="PS51669"/>
    </source>
</evidence>
<evidence type="ECO:0000256" key="6">
    <source>
        <dbReference type="ARBA" id="ARBA00022723"/>
    </source>
</evidence>
<evidence type="ECO:0000259" key="14">
    <source>
        <dbReference type="PROSITE" id="PS51085"/>
    </source>
</evidence>
<dbReference type="InterPro" id="IPR036010">
    <property type="entry name" value="2Fe-2S_ferredoxin-like_sf"/>
</dbReference>